<dbReference type="Pfam" id="PF02643">
    <property type="entry name" value="DUF192"/>
    <property type="match status" value="1"/>
</dbReference>
<proteinExistence type="predicted"/>
<accession>A0A1F5WGV0</accession>
<feature type="signal peptide" evidence="1">
    <location>
        <begin position="1"/>
        <end position="21"/>
    </location>
</feature>
<feature type="chain" id="PRO_5009522186" description="DUF192 domain-containing protein" evidence="1">
    <location>
        <begin position="22"/>
        <end position="164"/>
    </location>
</feature>
<comment type="caution">
    <text evidence="2">The sequence shown here is derived from an EMBL/GenBank/DDBJ whole genome shotgun (WGS) entry which is preliminary data.</text>
</comment>
<sequence>MSFFVRVLIVVLVVMSATAFAQWQLQRLHQKQDARASFVAHNTTKRVRIGNNSLNVEIADTDIERAQGLSRKTSLAENAGMLFVFDTPGFYNFWMYNMNFPIDIIWIDEYQRVIGIVENAPPLKPGEDTILYSPPKPIQYALEVNAGFSARHNITTGQQIEFEQ</sequence>
<protein>
    <recommendedName>
        <fullName evidence="4">DUF192 domain-containing protein</fullName>
    </recommendedName>
</protein>
<gene>
    <name evidence="2" type="ORF">A3J56_02535</name>
</gene>
<reference evidence="2 3" key="1">
    <citation type="journal article" date="2016" name="Nat. Commun.">
        <title>Thousands of microbial genomes shed light on interconnected biogeochemical processes in an aquifer system.</title>
        <authorList>
            <person name="Anantharaman K."/>
            <person name="Brown C.T."/>
            <person name="Hug L.A."/>
            <person name="Sharon I."/>
            <person name="Castelle C.J."/>
            <person name="Probst A.J."/>
            <person name="Thomas B.C."/>
            <person name="Singh A."/>
            <person name="Wilkins M.J."/>
            <person name="Karaoz U."/>
            <person name="Brodie E.L."/>
            <person name="Williams K.H."/>
            <person name="Hubbard S.S."/>
            <person name="Banfield J.F."/>
        </authorList>
    </citation>
    <scope>NUCLEOTIDE SEQUENCE [LARGE SCALE GENOMIC DNA]</scope>
</reference>
<dbReference type="AlphaFoldDB" id="A0A1F5WGV0"/>
<dbReference type="InterPro" id="IPR003795">
    <property type="entry name" value="DUF192"/>
</dbReference>
<name>A0A1F5WGV0_9BACT</name>
<dbReference type="Gene3D" id="2.60.120.1140">
    <property type="entry name" value="Protein of unknown function DUF192"/>
    <property type="match status" value="1"/>
</dbReference>
<dbReference type="Proteomes" id="UP000178406">
    <property type="component" value="Unassembled WGS sequence"/>
</dbReference>
<dbReference type="PANTHER" id="PTHR37953">
    <property type="entry name" value="UPF0127 PROTEIN MJ1496"/>
    <property type="match status" value="1"/>
</dbReference>
<dbReference type="PANTHER" id="PTHR37953:SF1">
    <property type="entry name" value="UPF0127 PROTEIN MJ1496"/>
    <property type="match status" value="1"/>
</dbReference>
<evidence type="ECO:0000256" key="1">
    <source>
        <dbReference type="SAM" id="SignalP"/>
    </source>
</evidence>
<dbReference type="STRING" id="1798338.A3J56_02535"/>
<evidence type="ECO:0000313" key="3">
    <source>
        <dbReference type="Proteomes" id="UP000178406"/>
    </source>
</evidence>
<evidence type="ECO:0000313" key="2">
    <source>
        <dbReference type="EMBL" id="OGF74814.1"/>
    </source>
</evidence>
<evidence type="ECO:0008006" key="4">
    <source>
        <dbReference type="Google" id="ProtNLM"/>
    </source>
</evidence>
<dbReference type="EMBL" id="MFHQ01000003">
    <property type="protein sequence ID" value="OGF74814.1"/>
    <property type="molecule type" value="Genomic_DNA"/>
</dbReference>
<dbReference type="InterPro" id="IPR038695">
    <property type="entry name" value="Saro_0823-like_sf"/>
</dbReference>
<keyword evidence="1" id="KW-0732">Signal</keyword>
<organism evidence="2 3">
    <name type="scientific">Candidatus Giovannonibacteria bacterium RIFCSPHIGHO2_02_FULL_46_20</name>
    <dbReference type="NCBI Taxonomy" id="1798338"/>
    <lineage>
        <taxon>Bacteria</taxon>
        <taxon>Candidatus Giovannoniibacteriota</taxon>
    </lineage>
</organism>